<dbReference type="InterPro" id="IPR013752">
    <property type="entry name" value="KPA_reductase"/>
</dbReference>
<feature type="domain" description="Ketopantoate reductase N-terminal" evidence="12">
    <location>
        <begin position="3"/>
        <end position="145"/>
    </location>
</feature>
<dbReference type="InterPro" id="IPR003710">
    <property type="entry name" value="ApbA"/>
</dbReference>
<dbReference type="Gene3D" id="3.40.50.720">
    <property type="entry name" value="NAD(P)-binding Rossmann-like Domain"/>
    <property type="match status" value="1"/>
</dbReference>
<evidence type="ECO:0000256" key="11">
    <source>
        <dbReference type="RuleBase" id="RU362068"/>
    </source>
</evidence>
<evidence type="ECO:0000256" key="10">
    <source>
        <dbReference type="ARBA" id="ARBA00048793"/>
    </source>
</evidence>
<feature type="domain" description="Ketopantoate reductase C-terminal" evidence="13">
    <location>
        <begin position="174"/>
        <end position="292"/>
    </location>
</feature>
<evidence type="ECO:0000256" key="4">
    <source>
        <dbReference type="ARBA" id="ARBA00013014"/>
    </source>
</evidence>
<dbReference type="STRING" id="1547283.A9C19_11680"/>
<dbReference type="EC" id="1.1.1.169" evidence="4 11"/>
<dbReference type="InterPro" id="IPR013328">
    <property type="entry name" value="6PGD_dom2"/>
</dbReference>
<comment type="catalytic activity">
    <reaction evidence="10 11">
        <text>(R)-pantoate + NADP(+) = 2-dehydropantoate + NADPH + H(+)</text>
        <dbReference type="Rhea" id="RHEA:16233"/>
        <dbReference type="ChEBI" id="CHEBI:11561"/>
        <dbReference type="ChEBI" id="CHEBI:15378"/>
        <dbReference type="ChEBI" id="CHEBI:15980"/>
        <dbReference type="ChEBI" id="CHEBI:57783"/>
        <dbReference type="ChEBI" id="CHEBI:58349"/>
        <dbReference type="EC" id="1.1.1.169"/>
    </reaction>
</comment>
<dbReference type="InterPro" id="IPR013332">
    <property type="entry name" value="KPR_N"/>
</dbReference>
<evidence type="ECO:0000256" key="6">
    <source>
        <dbReference type="ARBA" id="ARBA00022655"/>
    </source>
</evidence>
<evidence type="ECO:0000313" key="14">
    <source>
        <dbReference type="EMBL" id="APH05357.1"/>
    </source>
</evidence>
<dbReference type="UniPathway" id="UPA00028">
    <property type="reaction ID" value="UER00004"/>
</dbReference>
<reference evidence="14 15" key="1">
    <citation type="journal article" date="2016" name="Sci. Rep.">
        <title>Complete genome sequence and transcriptomic analysis of a novel marine strain Bacillus weihaiensis reveals the mechanism of brown algae degradation.</title>
        <authorList>
            <person name="Zhu Y."/>
            <person name="Chen P."/>
            <person name="Bao Y."/>
            <person name="Men Y."/>
            <person name="Zeng Y."/>
            <person name="Yang J."/>
            <person name="Sun J."/>
            <person name="Sun Y."/>
        </authorList>
    </citation>
    <scope>NUCLEOTIDE SEQUENCE [LARGE SCALE GENOMIC DNA]</scope>
    <source>
        <strain evidence="14 15">Alg07</strain>
    </source>
</reference>
<sequence length="300" mass="34668">MNIGIIGAGSIGLLYSYYLSKFHHITLYTKRQDQAIAIEKNGVSLHRGEDTLFSQDLNATDTSDYAESFLIVTVKQYQLEEIIMKLNTMEPKTILFLQNGMGHLEYMSQLKQHQVYLGVVEHGSLKISDTSVRHTGIGRTKYARYPSHSEESKNISHIFLREDLHFPYVYLENWEEMLKEKLIVNAIVNPLTSILQVKNGELIKNPLFNQIGYDLYLEVISILEYEYKKETLWLHIQEICASTAENESSMYKDIQQERPTEIDAIVGYLLKNAGDRSVPIIEFLFKAIKGKESQYRREES</sequence>
<dbReference type="InterPro" id="IPR050838">
    <property type="entry name" value="Ketopantoate_reductase"/>
</dbReference>
<dbReference type="RefSeq" id="WP_072580148.1">
    <property type="nucleotide sequence ID" value="NZ_CP016020.1"/>
</dbReference>
<keyword evidence="8 11" id="KW-0560">Oxidoreductase</keyword>
<keyword evidence="15" id="KW-1185">Reference proteome</keyword>
<accession>A0A1L3MSQ8</accession>
<comment type="pathway">
    <text evidence="2 11">Cofactor biosynthesis; (R)-pantothenate biosynthesis; (R)-pantoate from 3-methyl-2-oxobutanoate: step 2/2.</text>
</comment>
<dbReference type="Pfam" id="PF02558">
    <property type="entry name" value="ApbA"/>
    <property type="match status" value="1"/>
</dbReference>
<dbReference type="GO" id="GO:0008677">
    <property type="term" value="F:2-dehydropantoate 2-reductase activity"/>
    <property type="evidence" value="ECO:0007669"/>
    <property type="project" value="UniProtKB-EC"/>
</dbReference>
<evidence type="ECO:0000313" key="15">
    <source>
        <dbReference type="Proteomes" id="UP000181936"/>
    </source>
</evidence>
<keyword evidence="7 11" id="KW-0521">NADP</keyword>
<dbReference type="AlphaFoldDB" id="A0A1L3MSQ8"/>
<dbReference type="KEGG" id="bwh:A9C19_11680"/>
<evidence type="ECO:0000256" key="1">
    <source>
        <dbReference type="ARBA" id="ARBA00002919"/>
    </source>
</evidence>
<dbReference type="Gene3D" id="1.10.1040.10">
    <property type="entry name" value="N-(1-d-carboxylethyl)-l-norvaline Dehydrogenase, domain 2"/>
    <property type="match status" value="1"/>
</dbReference>
<dbReference type="Pfam" id="PF08546">
    <property type="entry name" value="ApbA_C"/>
    <property type="match status" value="1"/>
</dbReference>
<evidence type="ECO:0000256" key="3">
    <source>
        <dbReference type="ARBA" id="ARBA00007870"/>
    </source>
</evidence>
<dbReference type="GO" id="GO:0015940">
    <property type="term" value="P:pantothenate biosynthetic process"/>
    <property type="evidence" value="ECO:0007669"/>
    <property type="project" value="UniProtKB-UniPathway"/>
</dbReference>
<dbReference type="PANTHER" id="PTHR43765">
    <property type="entry name" value="2-DEHYDROPANTOATE 2-REDUCTASE-RELATED"/>
    <property type="match status" value="1"/>
</dbReference>
<dbReference type="GO" id="GO:0050661">
    <property type="term" value="F:NADP binding"/>
    <property type="evidence" value="ECO:0007669"/>
    <property type="project" value="TreeGrafter"/>
</dbReference>
<gene>
    <name evidence="14" type="ORF">A9C19_11680</name>
</gene>
<evidence type="ECO:0000259" key="12">
    <source>
        <dbReference type="Pfam" id="PF02558"/>
    </source>
</evidence>
<name>A0A1L3MSQ8_9BACI</name>
<dbReference type="PANTHER" id="PTHR43765:SF2">
    <property type="entry name" value="2-DEHYDROPANTOATE 2-REDUCTASE"/>
    <property type="match status" value="1"/>
</dbReference>
<dbReference type="SUPFAM" id="SSF48179">
    <property type="entry name" value="6-phosphogluconate dehydrogenase C-terminal domain-like"/>
    <property type="match status" value="1"/>
</dbReference>
<evidence type="ECO:0000256" key="5">
    <source>
        <dbReference type="ARBA" id="ARBA00019465"/>
    </source>
</evidence>
<dbReference type="GO" id="GO:0005737">
    <property type="term" value="C:cytoplasm"/>
    <property type="evidence" value="ECO:0007669"/>
    <property type="project" value="TreeGrafter"/>
</dbReference>
<dbReference type="InterPro" id="IPR036291">
    <property type="entry name" value="NAD(P)-bd_dom_sf"/>
</dbReference>
<comment type="function">
    <text evidence="1 11">Catalyzes the NADPH-dependent reduction of ketopantoate into pantoic acid.</text>
</comment>
<dbReference type="EMBL" id="CP016020">
    <property type="protein sequence ID" value="APH05357.1"/>
    <property type="molecule type" value="Genomic_DNA"/>
</dbReference>
<dbReference type="Proteomes" id="UP000181936">
    <property type="component" value="Chromosome"/>
</dbReference>
<comment type="similarity">
    <text evidence="3 11">Belongs to the ketopantoate reductase family.</text>
</comment>
<dbReference type="NCBIfam" id="NF005093">
    <property type="entry name" value="PRK06522.2-4"/>
    <property type="match status" value="1"/>
</dbReference>
<evidence type="ECO:0000256" key="7">
    <source>
        <dbReference type="ARBA" id="ARBA00022857"/>
    </source>
</evidence>
<evidence type="ECO:0000256" key="2">
    <source>
        <dbReference type="ARBA" id="ARBA00004994"/>
    </source>
</evidence>
<protein>
    <recommendedName>
        <fullName evidence="5 11">2-dehydropantoate 2-reductase</fullName>
        <ecNumber evidence="4 11">1.1.1.169</ecNumber>
    </recommendedName>
    <alternativeName>
        <fullName evidence="9 11">Ketopantoate reductase</fullName>
    </alternativeName>
</protein>
<dbReference type="NCBIfam" id="TIGR00745">
    <property type="entry name" value="apbA_panE"/>
    <property type="match status" value="1"/>
</dbReference>
<keyword evidence="6 11" id="KW-0566">Pantothenate biosynthesis</keyword>
<evidence type="ECO:0000259" key="13">
    <source>
        <dbReference type="Pfam" id="PF08546"/>
    </source>
</evidence>
<dbReference type="OrthoDB" id="9800163at2"/>
<evidence type="ECO:0000256" key="8">
    <source>
        <dbReference type="ARBA" id="ARBA00023002"/>
    </source>
</evidence>
<proteinExistence type="inferred from homology"/>
<organism evidence="14 15">
    <name type="scientific">Bacillus weihaiensis</name>
    <dbReference type="NCBI Taxonomy" id="1547283"/>
    <lineage>
        <taxon>Bacteria</taxon>
        <taxon>Bacillati</taxon>
        <taxon>Bacillota</taxon>
        <taxon>Bacilli</taxon>
        <taxon>Bacillales</taxon>
        <taxon>Bacillaceae</taxon>
        <taxon>Bacillus</taxon>
    </lineage>
</organism>
<evidence type="ECO:0000256" key="9">
    <source>
        <dbReference type="ARBA" id="ARBA00032024"/>
    </source>
</evidence>
<dbReference type="SUPFAM" id="SSF51735">
    <property type="entry name" value="NAD(P)-binding Rossmann-fold domains"/>
    <property type="match status" value="1"/>
</dbReference>
<dbReference type="InterPro" id="IPR008927">
    <property type="entry name" value="6-PGluconate_DH-like_C_sf"/>
</dbReference>